<name>A0ABV5ZKN3_9BACT</name>
<dbReference type="Pfam" id="PF03415">
    <property type="entry name" value="Peptidase_C11"/>
    <property type="match status" value="1"/>
</dbReference>
<dbReference type="Proteomes" id="UP001589688">
    <property type="component" value="Unassembled WGS sequence"/>
</dbReference>
<feature type="chain" id="PRO_5045533568" evidence="2">
    <location>
        <begin position="24"/>
        <end position="424"/>
    </location>
</feature>
<dbReference type="Gene3D" id="3.40.50.11970">
    <property type="match status" value="1"/>
</dbReference>
<organism evidence="3 4">
    <name type="scientific">Hallella seregens ATCC 51272</name>
    <dbReference type="NCBI Taxonomy" id="1336250"/>
    <lineage>
        <taxon>Bacteria</taxon>
        <taxon>Pseudomonadati</taxon>
        <taxon>Bacteroidota</taxon>
        <taxon>Bacteroidia</taxon>
        <taxon>Bacteroidales</taxon>
        <taxon>Prevotellaceae</taxon>
        <taxon>Hallella</taxon>
    </lineage>
</organism>
<reference evidence="3 4" key="1">
    <citation type="submission" date="2024-09" db="EMBL/GenBank/DDBJ databases">
        <authorList>
            <person name="Sun Q."/>
            <person name="Mori K."/>
        </authorList>
    </citation>
    <scope>NUCLEOTIDE SEQUENCE [LARGE SCALE GENOMIC DNA]</scope>
    <source>
        <strain evidence="3 4">ATCC 51272</strain>
    </source>
</reference>
<dbReference type="PROSITE" id="PS51257">
    <property type="entry name" value="PROKAR_LIPOPROTEIN"/>
    <property type="match status" value="1"/>
</dbReference>
<keyword evidence="2" id="KW-0732">Signal</keyword>
<dbReference type="PANTHER" id="PTHR37835">
    <property type="entry name" value="ALPHA-CLOSTRIPAIN"/>
    <property type="match status" value="1"/>
</dbReference>
<dbReference type="PANTHER" id="PTHR37835:SF1">
    <property type="entry name" value="ALPHA-CLOSTRIPAIN"/>
    <property type="match status" value="1"/>
</dbReference>
<gene>
    <name evidence="3" type="ORF">ACFFK8_02995</name>
</gene>
<feature type="signal peptide" evidence="2">
    <location>
        <begin position="1"/>
        <end position="23"/>
    </location>
</feature>
<evidence type="ECO:0000256" key="1">
    <source>
        <dbReference type="SAM" id="MobiDB-lite"/>
    </source>
</evidence>
<sequence length="424" mass="46117">MKKSFLGLVVLVLSLVGAQLFSACDNKEAPSVNDINKQTILVFMPWSGTAASSGLYPVFRQNLDSIEGAILKAKRLQGRLMVFISTAARQSELYEVGYTGGKIVHTPIKTYAGNDYTTAAGITQILNDVKANAPALNYAMMVGCHGCGWTYKADWENYPFQAKRNVLVPGQKQEAAAGAKGMGGGAAWPTTRFFGSVGDKAYGIDVPTLADGIRGAGLKMQYILFDDCYMANVETAYELRQATNYLIASTSEVLALGVPYQTMWSALASATPNYKTAVSAFHTFYSTYAYPYGALSAIDCRKVDGLAAMMRQINQRYVLADSLVDSLQVLDGFNTPLFYDLGDYADHLCPNTTLLSDFHSRLDEVVKAKAATDTLYSYLYAAPLIYKGEKLLGAHRLRPQPPSGGPERQGENRVVESHALRQGA</sequence>
<evidence type="ECO:0000256" key="2">
    <source>
        <dbReference type="SAM" id="SignalP"/>
    </source>
</evidence>
<dbReference type="InterPro" id="IPR005077">
    <property type="entry name" value="Peptidase_C11"/>
</dbReference>
<feature type="compositionally biased region" description="Basic and acidic residues" evidence="1">
    <location>
        <begin position="408"/>
        <end position="424"/>
    </location>
</feature>
<evidence type="ECO:0000313" key="3">
    <source>
        <dbReference type="EMBL" id="MFB9896811.1"/>
    </source>
</evidence>
<proteinExistence type="predicted"/>
<accession>A0ABV5ZKN3</accession>
<keyword evidence="4" id="KW-1185">Reference proteome</keyword>
<dbReference type="EMBL" id="JBHLZF010000001">
    <property type="protein sequence ID" value="MFB9896811.1"/>
    <property type="molecule type" value="Genomic_DNA"/>
</dbReference>
<comment type="caution">
    <text evidence="3">The sequence shown here is derived from an EMBL/GenBank/DDBJ whole genome shotgun (WGS) entry which is preliminary data.</text>
</comment>
<dbReference type="RefSeq" id="WP_390182754.1">
    <property type="nucleotide sequence ID" value="NZ_JBHLZF010000001.1"/>
</dbReference>
<protein>
    <submittedName>
        <fullName evidence="3">Clostripain-related cysteine peptidase</fullName>
    </submittedName>
</protein>
<evidence type="ECO:0000313" key="4">
    <source>
        <dbReference type="Proteomes" id="UP001589688"/>
    </source>
</evidence>
<feature type="region of interest" description="Disordered" evidence="1">
    <location>
        <begin position="396"/>
        <end position="424"/>
    </location>
</feature>